<dbReference type="InterPro" id="IPR037185">
    <property type="entry name" value="EmrE-like"/>
</dbReference>
<dbReference type="InterPro" id="IPR052756">
    <property type="entry name" value="Alkyne_AA_exporter"/>
</dbReference>
<dbReference type="AlphaFoldDB" id="A0A8J2YQP8"/>
<keyword evidence="1" id="KW-0812">Transmembrane</keyword>
<feature type="transmembrane region" description="Helical" evidence="1">
    <location>
        <begin position="96"/>
        <end position="113"/>
    </location>
</feature>
<evidence type="ECO:0000256" key="1">
    <source>
        <dbReference type="SAM" id="Phobius"/>
    </source>
</evidence>
<feature type="transmembrane region" description="Helical" evidence="1">
    <location>
        <begin position="274"/>
        <end position="291"/>
    </location>
</feature>
<proteinExistence type="predicted"/>
<reference evidence="3" key="1">
    <citation type="journal article" date="2014" name="Int. J. Syst. Evol. Microbiol.">
        <title>Complete genome sequence of Corynebacterium casei LMG S-19264T (=DSM 44701T), isolated from a smear-ripened cheese.</title>
        <authorList>
            <consortium name="US DOE Joint Genome Institute (JGI-PGF)"/>
            <person name="Walter F."/>
            <person name="Albersmeier A."/>
            <person name="Kalinowski J."/>
            <person name="Ruckert C."/>
        </authorList>
    </citation>
    <scope>NUCLEOTIDE SEQUENCE</scope>
    <source>
        <strain evidence="3">CGMCC 1.15725</strain>
    </source>
</reference>
<feature type="transmembrane region" description="Helical" evidence="1">
    <location>
        <begin position="67"/>
        <end position="84"/>
    </location>
</feature>
<keyword evidence="1" id="KW-1133">Transmembrane helix</keyword>
<feature type="transmembrane region" description="Helical" evidence="1">
    <location>
        <begin position="240"/>
        <end position="262"/>
    </location>
</feature>
<evidence type="ECO:0000313" key="4">
    <source>
        <dbReference type="Proteomes" id="UP000646365"/>
    </source>
</evidence>
<organism evidence="3 4">
    <name type="scientific">Aliidongia dinghuensis</name>
    <dbReference type="NCBI Taxonomy" id="1867774"/>
    <lineage>
        <taxon>Bacteria</taxon>
        <taxon>Pseudomonadati</taxon>
        <taxon>Pseudomonadota</taxon>
        <taxon>Alphaproteobacteria</taxon>
        <taxon>Rhodospirillales</taxon>
        <taxon>Dongiaceae</taxon>
        <taxon>Aliidongia</taxon>
    </lineage>
</organism>
<sequence length="319" mass="32519">MLCQDVGPAPSFGDEIRSRFMTDLAAASTLHPSRSLAGWALATTILLWASAYPAIRAGLDGFAPGPLAALRYGVAALAFLVPVAAGRVGRPRRADLARIAASGGLGIALYNLALNSGERTVSAGAASFLINCSPIFTALLGRLLLGERFRAWGWVGSVVSLAGVGLIASAEAGAAGIGAGASLVLLAAGCQAVQFVLQKPLLARYGALATTAYLVFTGAFCLLPFLPAALRAIPDASNTALAAALYLGVFPAAIAYATWSVVLAQFPVARASSFIYLVAPLATGLAVLWLGEWPTTRALLGGGTVLIGVALVNMLGRGR</sequence>
<accession>A0A8J2YQP8</accession>
<evidence type="ECO:0000259" key="2">
    <source>
        <dbReference type="Pfam" id="PF00892"/>
    </source>
</evidence>
<dbReference type="Pfam" id="PF00892">
    <property type="entry name" value="EamA"/>
    <property type="match status" value="2"/>
</dbReference>
<dbReference type="PANTHER" id="PTHR12715:SF4">
    <property type="entry name" value="EAMA DOMAIN-CONTAINING PROTEIN"/>
    <property type="match status" value="1"/>
</dbReference>
<feature type="transmembrane region" description="Helical" evidence="1">
    <location>
        <begin position="151"/>
        <end position="168"/>
    </location>
</feature>
<dbReference type="Proteomes" id="UP000646365">
    <property type="component" value="Unassembled WGS sequence"/>
</dbReference>
<feature type="transmembrane region" description="Helical" evidence="1">
    <location>
        <begin position="174"/>
        <end position="193"/>
    </location>
</feature>
<dbReference type="SUPFAM" id="SSF103481">
    <property type="entry name" value="Multidrug resistance efflux transporter EmrE"/>
    <property type="match status" value="2"/>
</dbReference>
<keyword evidence="1" id="KW-0472">Membrane</keyword>
<name>A0A8J2YQP8_9PROT</name>
<dbReference type="PANTHER" id="PTHR12715">
    <property type="entry name" value="TRANSPORTER, DRUG/METABOLITE EXPORTER FAMILY"/>
    <property type="match status" value="1"/>
</dbReference>
<feature type="transmembrane region" description="Helical" evidence="1">
    <location>
        <begin position="125"/>
        <end position="144"/>
    </location>
</feature>
<feature type="domain" description="EamA" evidence="2">
    <location>
        <begin position="41"/>
        <end position="167"/>
    </location>
</feature>
<feature type="domain" description="EamA" evidence="2">
    <location>
        <begin position="180"/>
        <end position="313"/>
    </location>
</feature>
<gene>
    <name evidence="3" type="ORF">GCM10011611_05760</name>
</gene>
<dbReference type="InterPro" id="IPR000620">
    <property type="entry name" value="EamA_dom"/>
</dbReference>
<feature type="transmembrane region" description="Helical" evidence="1">
    <location>
        <begin position="297"/>
        <end position="316"/>
    </location>
</feature>
<protein>
    <submittedName>
        <fullName evidence="3">Membrane protein</fullName>
    </submittedName>
</protein>
<reference evidence="3" key="2">
    <citation type="submission" date="2020-09" db="EMBL/GenBank/DDBJ databases">
        <authorList>
            <person name="Sun Q."/>
            <person name="Zhou Y."/>
        </authorList>
    </citation>
    <scope>NUCLEOTIDE SEQUENCE</scope>
    <source>
        <strain evidence="3">CGMCC 1.15725</strain>
    </source>
</reference>
<keyword evidence="4" id="KW-1185">Reference proteome</keyword>
<feature type="transmembrane region" description="Helical" evidence="1">
    <location>
        <begin position="205"/>
        <end position="228"/>
    </location>
</feature>
<comment type="caution">
    <text evidence="3">The sequence shown here is derived from an EMBL/GenBank/DDBJ whole genome shotgun (WGS) entry which is preliminary data.</text>
</comment>
<dbReference type="GO" id="GO:0016020">
    <property type="term" value="C:membrane"/>
    <property type="evidence" value="ECO:0007669"/>
    <property type="project" value="InterPro"/>
</dbReference>
<feature type="transmembrane region" description="Helical" evidence="1">
    <location>
        <begin position="36"/>
        <end position="55"/>
    </location>
</feature>
<evidence type="ECO:0000313" key="3">
    <source>
        <dbReference type="EMBL" id="GGF03077.1"/>
    </source>
</evidence>
<dbReference type="EMBL" id="BMJQ01000001">
    <property type="protein sequence ID" value="GGF03077.1"/>
    <property type="molecule type" value="Genomic_DNA"/>
</dbReference>